<dbReference type="GO" id="GO:0016758">
    <property type="term" value="F:hexosyltransferase activity"/>
    <property type="evidence" value="ECO:0007669"/>
    <property type="project" value="UniProtKB-ARBA"/>
</dbReference>
<dbReference type="PANTHER" id="PTHR22916">
    <property type="entry name" value="GLYCOSYLTRANSFERASE"/>
    <property type="match status" value="1"/>
</dbReference>
<sequence length="252" mass="29285">MVVKDLISIVTPMYNGEKYIVQTIESVIGQTYNDWEMIIVDDGSKDHSPLIVEEYSQKDGRIKLYRQVNAGSAAARNNGLRHSQGQYICFLDADDVLDCTFLEKQLCFLREKDAGIVYASYRRINEVGKEILKPFIVPEKVNYKGLLKTCSISCLTAMFDKKKTGEVYFDETLRSMRDDFVFWLTLLKRIDYAYGNPEVLASYRVFSTSTTGNKKKVMKPQFMVYYKVEKLGLLRSIYYFMHWAVNGFLKYR</sequence>
<dbReference type="Proteomes" id="UP000284434">
    <property type="component" value="Unassembled WGS sequence"/>
</dbReference>
<dbReference type="Pfam" id="PF00535">
    <property type="entry name" value="Glycos_transf_2"/>
    <property type="match status" value="1"/>
</dbReference>
<comment type="caution">
    <text evidence="2">The sequence shown here is derived from an EMBL/GenBank/DDBJ whole genome shotgun (WGS) entry which is preliminary data.</text>
</comment>
<accession>A0A413IB12</accession>
<evidence type="ECO:0000259" key="1">
    <source>
        <dbReference type="Pfam" id="PF00535"/>
    </source>
</evidence>
<feature type="domain" description="Glycosyltransferase 2-like" evidence="1">
    <location>
        <begin position="8"/>
        <end position="134"/>
    </location>
</feature>
<dbReference type="InterPro" id="IPR029044">
    <property type="entry name" value="Nucleotide-diphossugar_trans"/>
</dbReference>
<dbReference type="InterPro" id="IPR001173">
    <property type="entry name" value="Glyco_trans_2-like"/>
</dbReference>
<dbReference type="PANTHER" id="PTHR22916:SF3">
    <property type="entry name" value="UDP-GLCNAC:BETAGAL BETA-1,3-N-ACETYLGLUCOSAMINYLTRANSFERASE-LIKE PROTEIN 1"/>
    <property type="match status" value="1"/>
</dbReference>
<dbReference type="EMBL" id="QSCO01000014">
    <property type="protein sequence ID" value="RGY06023.1"/>
    <property type="molecule type" value="Genomic_DNA"/>
</dbReference>
<dbReference type="Gene3D" id="3.90.550.10">
    <property type="entry name" value="Spore Coat Polysaccharide Biosynthesis Protein SpsA, Chain A"/>
    <property type="match status" value="1"/>
</dbReference>
<evidence type="ECO:0000313" key="2">
    <source>
        <dbReference type="EMBL" id="RGY06023.1"/>
    </source>
</evidence>
<name>A0A413IB12_9BACT</name>
<gene>
    <name evidence="2" type="ORF">DXA53_10665</name>
</gene>
<evidence type="ECO:0000313" key="3">
    <source>
        <dbReference type="Proteomes" id="UP000284434"/>
    </source>
</evidence>
<keyword evidence="2" id="KW-0808">Transferase</keyword>
<reference evidence="2 3" key="1">
    <citation type="submission" date="2018-08" db="EMBL/GenBank/DDBJ databases">
        <title>A genome reference for cultivated species of the human gut microbiota.</title>
        <authorList>
            <person name="Zou Y."/>
            <person name="Xue W."/>
            <person name="Luo G."/>
        </authorList>
    </citation>
    <scope>NUCLEOTIDE SEQUENCE [LARGE SCALE GENOMIC DNA]</scope>
    <source>
        <strain evidence="2 3">OF03-11</strain>
    </source>
</reference>
<protein>
    <submittedName>
        <fullName evidence="2">Glycosyltransferase family 2 protein</fullName>
    </submittedName>
</protein>
<dbReference type="AlphaFoldDB" id="A0A413IB12"/>
<proteinExistence type="predicted"/>
<dbReference type="GeneID" id="61273389"/>
<dbReference type="SUPFAM" id="SSF53448">
    <property type="entry name" value="Nucleotide-diphospho-sugar transferases"/>
    <property type="match status" value="1"/>
</dbReference>
<dbReference type="CDD" id="cd00761">
    <property type="entry name" value="Glyco_tranf_GTA_type"/>
    <property type="match status" value="1"/>
</dbReference>
<dbReference type="OMA" id="WHIYLIN"/>
<organism evidence="2 3">
    <name type="scientific">Odoribacter splanchnicus</name>
    <dbReference type="NCBI Taxonomy" id="28118"/>
    <lineage>
        <taxon>Bacteria</taxon>
        <taxon>Pseudomonadati</taxon>
        <taxon>Bacteroidota</taxon>
        <taxon>Bacteroidia</taxon>
        <taxon>Bacteroidales</taxon>
        <taxon>Odoribacteraceae</taxon>
        <taxon>Odoribacter</taxon>
    </lineage>
</organism>
<dbReference type="RefSeq" id="WP_013610490.1">
    <property type="nucleotide sequence ID" value="NZ_BAABYK010000001.1"/>
</dbReference>